<dbReference type="GO" id="GO:0000444">
    <property type="term" value="C:MIS12/MIND type complex"/>
    <property type="evidence" value="ECO:0007669"/>
    <property type="project" value="TreeGrafter"/>
</dbReference>
<dbReference type="EMBL" id="CH981531">
    <property type="protein sequence ID" value="EDK46850.1"/>
    <property type="molecule type" value="Genomic_DNA"/>
</dbReference>
<accession>A5E5Z2</accession>
<dbReference type="Proteomes" id="UP000001996">
    <property type="component" value="Unassembled WGS sequence"/>
</dbReference>
<dbReference type="PANTHER" id="PTHR31749:SF3">
    <property type="entry name" value="KINETOCHORE-ASSOCIATED PROTEIN NSL1 HOMOLOG"/>
    <property type="match status" value="1"/>
</dbReference>
<evidence type="ECO:0000313" key="1">
    <source>
        <dbReference type="EMBL" id="EDK46850.1"/>
    </source>
</evidence>
<proteinExistence type="predicted"/>
<name>A5E5Z2_LODEL</name>
<gene>
    <name evidence="1" type="ORF">LELG_05031</name>
</gene>
<keyword evidence="2" id="KW-1185">Reference proteome</keyword>
<dbReference type="STRING" id="379508.A5E5Z2"/>
<dbReference type="Pfam" id="PF08641">
    <property type="entry name" value="Mis14"/>
    <property type="match status" value="1"/>
</dbReference>
<dbReference type="InParanoid" id="A5E5Z2"/>
<evidence type="ECO:0000313" key="2">
    <source>
        <dbReference type="Proteomes" id="UP000001996"/>
    </source>
</evidence>
<dbReference type="PANTHER" id="PTHR31749">
    <property type="entry name" value="KINETOCHORE-ASSOCIATED PROTEIN NSL1 HOMOLOG"/>
    <property type="match status" value="1"/>
</dbReference>
<organism evidence="1 2">
    <name type="scientific">Lodderomyces elongisporus (strain ATCC 11503 / CBS 2605 / JCM 1781 / NBRC 1676 / NRRL YB-4239)</name>
    <name type="common">Yeast</name>
    <name type="synonym">Saccharomyces elongisporus</name>
    <dbReference type="NCBI Taxonomy" id="379508"/>
    <lineage>
        <taxon>Eukaryota</taxon>
        <taxon>Fungi</taxon>
        <taxon>Dikarya</taxon>
        <taxon>Ascomycota</taxon>
        <taxon>Saccharomycotina</taxon>
        <taxon>Pichiomycetes</taxon>
        <taxon>Debaryomycetaceae</taxon>
        <taxon>Candida/Lodderomyces clade</taxon>
        <taxon>Lodderomyces</taxon>
    </lineage>
</organism>
<dbReference type="VEuPathDB" id="FungiDB:LELG_05031"/>
<dbReference type="GeneID" id="5230803"/>
<reference evidence="1 2" key="1">
    <citation type="journal article" date="2009" name="Nature">
        <title>Evolution of pathogenicity and sexual reproduction in eight Candida genomes.</title>
        <authorList>
            <person name="Butler G."/>
            <person name="Rasmussen M.D."/>
            <person name="Lin M.F."/>
            <person name="Santos M.A."/>
            <person name="Sakthikumar S."/>
            <person name="Munro C.A."/>
            <person name="Rheinbay E."/>
            <person name="Grabherr M."/>
            <person name="Forche A."/>
            <person name="Reedy J.L."/>
            <person name="Agrafioti I."/>
            <person name="Arnaud M.B."/>
            <person name="Bates S."/>
            <person name="Brown A.J."/>
            <person name="Brunke S."/>
            <person name="Costanzo M.C."/>
            <person name="Fitzpatrick D.A."/>
            <person name="de Groot P.W."/>
            <person name="Harris D."/>
            <person name="Hoyer L.L."/>
            <person name="Hube B."/>
            <person name="Klis F.M."/>
            <person name="Kodira C."/>
            <person name="Lennard N."/>
            <person name="Logue M.E."/>
            <person name="Martin R."/>
            <person name="Neiman A.M."/>
            <person name="Nikolaou E."/>
            <person name="Quail M.A."/>
            <person name="Quinn J."/>
            <person name="Santos M.C."/>
            <person name="Schmitzberger F.F."/>
            <person name="Sherlock G."/>
            <person name="Shah P."/>
            <person name="Silverstein K.A."/>
            <person name="Skrzypek M.S."/>
            <person name="Soll D."/>
            <person name="Staggs R."/>
            <person name="Stansfield I."/>
            <person name="Stumpf M.P."/>
            <person name="Sudbery P.E."/>
            <person name="Srikantha T."/>
            <person name="Zeng Q."/>
            <person name="Berman J."/>
            <person name="Berriman M."/>
            <person name="Heitman J."/>
            <person name="Gow N.A."/>
            <person name="Lorenz M.C."/>
            <person name="Birren B.W."/>
            <person name="Kellis M."/>
            <person name="Cuomo C.A."/>
        </authorList>
    </citation>
    <scope>NUCLEOTIDE SEQUENCE [LARGE SCALE GENOMIC DNA]</scope>
    <source>
        <strain evidence="2">ATCC 11503 / BCRC 21390 / CBS 2605 / JCM 1781 / NBRC 1676 / NRRL YB-4239</strain>
    </source>
</reference>
<dbReference type="HOGENOM" id="CLU_100671_0_0_1"/>
<sequence>MSQSSLAESQYDFGKLSLTKKELKIIYNNLFQSIVHKLSLRFPPTDPRLEAVTNEAETYLTDTFQQLVKGLLVDGQDVSSMSINEVLKVDGQDDNVETFDSSIDNKLKQILIKNDELVVEVTRMKRTLPMKVQDLYQDLTSSIEEEVSDVLKIIDEETEEYRVNTLGEGISGTNGISNARQTLVDDELVQFNFDDLNDTYRNYLEFADSLNKKLPSLKLELQRYSKTVNFLKTMHEQQNQQ</sequence>
<dbReference type="OrthoDB" id="2135762at2759"/>
<protein>
    <submittedName>
        <fullName evidence="1">Uncharacterized protein</fullName>
    </submittedName>
</protein>
<dbReference type="GO" id="GO:0000070">
    <property type="term" value="P:mitotic sister chromatid segregation"/>
    <property type="evidence" value="ECO:0007669"/>
    <property type="project" value="InterPro"/>
</dbReference>
<dbReference type="InterPro" id="IPR013950">
    <property type="entry name" value="Mis14/Nsl1"/>
</dbReference>
<dbReference type="KEGG" id="lel:PVL30_005168"/>
<dbReference type="AlphaFoldDB" id="A5E5Z2"/>